<protein>
    <recommendedName>
        <fullName evidence="11">Molybdenum transport system permease</fullName>
    </recommendedName>
</protein>
<evidence type="ECO:0000256" key="6">
    <source>
        <dbReference type="ARBA" id="ARBA00022505"/>
    </source>
</evidence>
<dbReference type="CDD" id="cd06261">
    <property type="entry name" value="TM_PBP2"/>
    <property type="match status" value="1"/>
</dbReference>
<feature type="transmembrane region" description="Helical" evidence="10">
    <location>
        <begin position="78"/>
        <end position="97"/>
    </location>
</feature>
<dbReference type="EMBL" id="AP017378">
    <property type="protein sequence ID" value="BBD08223.1"/>
    <property type="molecule type" value="Genomic_DNA"/>
</dbReference>
<keyword evidence="5 11" id="KW-1003">Cell membrane</keyword>
<keyword evidence="8 10" id="KW-1133">Transmembrane helix</keyword>
<organism evidence="13 14">
    <name type="scientific">Desulfovibrio ferrophilus</name>
    <dbReference type="NCBI Taxonomy" id="241368"/>
    <lineage>
        <taxon>Bacteria</taxon>
        <taxon>Pseudomonadati</taxon>
        <taxon>Thermodesulfobacteriota</taxon>
        <taxon>Desulfovibrionia</taxon>
        <taxon>Desulfovibrionales</taxon>
        <taxon>Desulfovibrionaceae</taxon>
        <taxon>Desulfovibrio</taxon>
    </lineage>
</organism>
<evidence type="ECO:0000313" key="13">
    <source>
        <dbReference type="EMBL" id="BBD08223.1"/>
    </source>
</evidence>
<evidence type="ECO:0000256" key="7">
    <source>
        <dbReference type="ARBA" id="ARBA00022692"/>
    </source>
</evidence>
<keyword evidence="7 10" id="KW-0812">Transmembrane</keyword>
<evidence type="ECO:0000256" key="4">
    <source>
        <dbReference type="ARBA" id="ARBA00022448"/>
    </source>
</evidence>
<evidence type="ECO:0000256" key="9">
    <source>
        <dbReference type="ARBA" id="ARBA00023136"/>
    </source>
</evidence>
<feature type="transmembrane region" description="Helical" evidence="10">
    <location>
        <begin position="46"/>
        <end position="66"/>
    </location>
</feature>
<evidence type="ECO:0000256" key="10">
    <source>
        <dbReference type="RuleBase" id="RU363032"/>
    </source>
</evidence>
<reference evidence="13 14" key="1">
    <citation type="journal article" date="2018" name="Sci. Adv.">
        <title>Multi-heme cytochromes provide a pathway for survival in energy-limited environments.</title>
        <authorList>
            <person name="Deng X."/>
            <person name="Dohmae N."/>
            <person name="Nealson K.H."/>
            <person name="Hashimoto K."/>
            <person name="Okamoto A."/>
        </authorList>
    </citation>
    <scope>NUCLEOTIDE SEQUENCE [LARGE SCALE GENOMIC DNA]</scope>
    <source>
        <strain evidence="13 14">IS5</strain>
    </source>
</reference>
<keyword evidence="4 10" id="KW-0813">Transport</keyword>
<keyword evidence="6 11" id="KW-0500">Molybdenum</keyword>
<accession>A0A2Z6AYG0</accession>
<dbReference type="InterPro" id="IPR011867">
    <property type="entry name" value="ModB_ABC"/>
</dbReference>
<dbReference type="PROSITE" id="PS50928">
    <property type="entry name" value="ABC_TM1"/>
    <property type="match status" value="1"/>
</dbReference>
<comment type="caution">
    <text evidence="11">Lacks conserved residue(s) required for the propagation of feature annotation.</text>
</comment>
<evidence type="ECO:0000256" key="1">
    <source>
        <dbReference type="ARBA" id="ARBA00002949"/>
    </source>
</evidence>
<dbReference type="RefSeq" id="WP_126378138.1">
    <property type="nucleotide sequence ID" value="NZ_AP017378.1"/>
</dbReference>
<dbReference type="GO" id="GO:0005886">
    <property type="term" value="C:plasma membrane"/>
    <property type="evidence" value="ECO:0007669"/>
    <property type="project" value="UniProtKB-SubCell"/>
</dbReference>
<dbReference type="SUPFAM" id="SSF161098">
    <property type="entry name" value="MetI-like"/>
    <property type="match status" value="1"/>
</dbReference>
<gene>
    <name evidence="13" type="ORF">DFE_1497</name>
</gene>
<dbReference type="PANTHER" id="PTHR30183">
    <property type="entry name" value="MOLYBDENUM TRANSPORT SYSTEM PERMEASE PROTEIN MODB"/>
    <property type="match status" value="1"/>
</dbReference>
<evidence type="ECO:0000256" key="8">
    <source>
        <dbReference type="ARBA" id="ARBA00022989"/>
    </source>
</evidence>
<dbReference type="KEGG" id="dfl:DFE_1497"/>
<evidence type="ECO:0000256" key="11">
    <source>
        <dbReference type="RuleBase" id="RU365097"/>
    </source>
</evidence>
<comment type="subcellular location">
    <subcellularLocation>
        <location evidence="2 10">Cell membrane</location>
        <topology evidence="2 10">Multi-pass membrane protein</topology>
    </subcellularLocation>
</comment>
<dbReference type="Pfam" id="PF00528">
    <property type="entry name" value="BPD_transp_1"/>
    <property type="match status" value="1"/>
</dbReference>
<evidence type="ECO:0000313" key="14">
    <source>
        <dbReference type="Proteomes" id="UP000269883"/>
    </source>
</evidence>
<dbReference type="OrthoDB" id="9795403at2"/>
<evidence type="ECO:0000256" key="3">
    <source>
        <dbReference type="ARBA" id="ARBA00007069"/>
    </source>
</evidence>
<proteinExistence type="inferred from homology"/>
<dbReference type="Proteomes" id="UP000269883">
    <property type="component" value="Chromosome"/>
</dbReference>
<dbReference type="InterPro" id="IPR000515">
    <property type="entry name" value="MetI-like"/>
</dbReference>
<sequence length="218" mass="23038">MDLTPLIISAKLALLTTLLLPLVAAPIAYALAFFRFPGKSVADALVSLPMVLPPTVLGFALLVFMGPRAPMGAAWESLFGERLVFSFSAILLASLTYNLPFAVQPMRAAFEKLDRRLLEAAAVLGLSPTAAFFRVVLPNSIPGLCAASVLVFAHSLGEFGVILMVGGSMPGTTKVASIAIFEAVEALRYSDALYLSLALIPISFLALVTINRLNGGRS</sequence>
<name>A0A2Z6AYG0_9BACT</name>
<keyword evidence="9 10" id="KW-0472">Membrane</keyword>
<evidence type="ECO:0000259" key="12">
    <source>
        <dbReference type="PROSITE" id="PS50928"/>
    </source>
</evidence>
<feature type="domain" description="ABC transmembrane type-1" evidence="12">
    <location>
        <begin position="6"/>
        <end position="210"/>
    </location>
</feature>
<dbReference type="NCBIfam" id="TIGR02141">
    <property type="entry name" value="modB_ABC"/>
    <property type="match status" value="1"/>
</dbReference>
<feature type="transmembrane region" description="Helical" evidence="10">
    <location>
        <begin position="192"/>
        <end position="210"/>
    </location>
</feature>
<dbReference type="AlphaFoldDB" id="A0A2Z6AYG0"/>
<dbReference type="GO" id="GO:0015098">
    <property type="term" value="F:molybdate ion transmembrane transporter activity"/>
    <property type="evidence" value="ECO:0007669"/>
    <property type="project" value="UniProtKB-UniRule"/>
</dbReference>
<evidence type="ECO:0000256" key="2">
    <source>
        <dbReference type="ARBA" id="ARBA00004651"/>
    </source>
</evidence>
<dbReference type="PANTHER" id="PTHR30183:SF8">
    <property type="entry name" value="MOLYBDENUM TRANSPORT SYSTEM PERMEASE"/>
    <property type="match status" value="1"/>
</dbReference>
<comment type="similarity">
    <text evidence="3 11">Belongs to the binding-protein-dependent transport system permease family. CysTW subfamily.</text>
</comment>
<dbReference type="Gene3D" id="1.10.3720.10">
    <property type="entry name" value="MetI-like"/>
    <property type="match status" value="1"/>
</dbReference>
<keyword evidence="14" id="KW-1185">Reference proteome</keyword>
<comment type="function">
    <text evidence="1 11">Part of the binding-protein-dependent transport system for molybdenum; probably responsible for the translocation of the substrate across the membrane.</text>
</comment>
<dbReference type="InterPro" id="IPR035906">
    <property type="entry name" value="MetI-like_sf"/>
</dbReference>
<evidence type="ECO:0000256" key="5">
    <source>
        <dbReference type="ARBA" id="ARBA00022475"/>
    </source>
</evidence>